<evidence type="ECO:0000313" key="3">
    <source>
        <dbReference type="Proteomes" id="UP000030645"/>
    </source>
</evidence>
<sequence length="388" mass="42402">MRSHEMSIESEDSLERTQQYEADSEDNEQQEQRGASSSSSSDGSNEFGPNKVTSIQAGPLLLQGNQEMFQSGATSVPRSQQAVKIALANLASAGTSGHYVPPTVVESSQQGIQSLSSLPQNHPSLSSENGNIPSEKNLSFFIGNDDQENVVPSRIGNHVEQSPPSSSMGMENQGFIFPTNEAMQNFGNSYEAINPYHLPLSNLPSEFRLESSSRIQLPQIQQQDPQIAPDKGDGGLIRRPQWTPQRQTITHDPPNATGTQEIKFQGMLDQASSGPNNFVSGADISTHVQVPNMPIQPEMGPYVSASSLPYSFEGLFRKMYSSVIEVMKAGLGTVVWWERLRLHSGSKVKMAWQGDNNLPPSPGLQLGSWFSRGQNYYNNPSTTAQSSR</sequence>
<reference evidence="3" key="1">
    <citation type="submission" date="2013-01" db="EMBL/GenBank/DDBJ databases">
        <title>Draft Genome Sequence of a Mulberry Tree, Morus notabilis C.K. Schneid.</title>
        <authorList>
            <person name="He N."/>
            <person name="Zhao S."/>
        </authorList>
    </citation>
    <scope>NUCLEOTIDE SEQUENCE</scope>
</reference>
<dbReference type="STRING" id="981085.W9SVF1"/>
<dbReference type="Proteomes" id="UP000030645">
    <property type="component" value="Unassembled WGS sequence"/>
</dbReference>
<dbReference type="EMBL" id="KE346196">
    <property type="protein sequence ID" value="EXC29904.1"/>
    <property type="molecule type" value="Genomic_DNA"/>
</dbReference>
<keyword evidence="3" id="KW-1185">Reference proteome</keyword>
<feature type="compositionally biased region" description="Low complexity" evidence="1">
    <location>
        <begin position="219"/>
        <end position="229"/>
    </location>
</feature>
<feature type="region of interest" description="Disordered" evidence="1">
    <location>
        <begin position="219"/>
        <end position="258"/>
    </location>
</feature>
<dbReference type="eggNOG" id="ENOG502RYA8">
    <property type="taxonomic scope" value="Eukaryota"/>
</dbReference>
<accession>W9SVF1</accession>
<gene>
    <name evidence="2" type="ORF">L484_015096</name>
</gene>
<organism evidence="2 3">
    <name type="scientific">Morus notabilis</name>
    <dbReference type="NCBI Taxonomy" id="981085"/>
    <lineage>
        <taxon>Eukaryota</taxon>
        <taxon>Viridiplantae</taxon>
        <taxon>Streptophyta</taxon>
        <taxon>Embryophyta</taxon>
        <taxon>Tracheophyta</taxon>
        <taxon>Spermatophyta</taxon>
        <taxon>Magnoliopsida</taxon>
        <taxon>eudicotyledons</taxon>
        <taxon>Gunneridae</taxon>
        <taxon>Pentapetalae</taxon>
        <taxon>rosids</taxon>
        <taxon>fabids</taxon>
        <taxon>Rosales</taxon>
        <taxon>Moraceae</taxon>
        <taxon>Moreae</taxon>
        <taxon>Morus</taxon>
    </lineage>
</organism>
<feature type="compositionally biased region" description="Low complexity" evidence="1">
    <location>
        <begin position="107"/>
        <end position="120"/>
    </location>
</feature>
<proteinExistence type="predicted"/>
<feature type="region of interest" description="Disordered" evidence="1">
    <location>
        <begin position="1"/>
        <end position="59"/>
    </location>
</feature>
<feature type="compositionally biased region" description="Polar residues" evidence="1">
    <location>
        <begin position="121"/>
        <end position="131"/>
    </location>
</feature>
<protein>
    <submittedName>
        <fullName evidence="2">Uncharacterized protein</fullName>
    </submittedName>
</protein>
<name>W9SVF1_9ROSA</name>
<dbReference type="AlphaFoldDB" id="W9SVF1"/>
<evidence type="ECO:0000256" key="1">
    <source>
        <dbReference type="SAM" id="MobiDB-lite"/>
    </source>
</evidence>
<feature type="compositionally biased region" description="Polar residues" evidence="1">
    <location>
        <begin position="242"/>
        <end position="258"/>
    </location>
</feature>
<evidence type="ECO:0000313" key="2">
    <source>
        <dbReference type="EMBL" id="EXC29904.1"/>
    </source>
</evidence>
<feature type="region of interest" description="Disordered" evidence="1">
    <location>
        <begin position="107"/>
        <end position="131"/>
    </location>
</feature>